<comment type="caution">
    <text evidence="1">The sequence shown here is derived from an EMBL/GenBank/DDBJ whole genome shotgun (WGS) entry which is preliminary data.</text>
</comment>
<dbReference type="GO" id="GO:0009007">
    <property type="term" value="F:site-specific DNA-methyltransferase (adenine-specific) activity"/>
    <property type="evidence" value="ECO:0007669"/>
    <property type="project" value="InterPro"/>
</dbReference>
<keyword evidence="2" id="KW-1185">Reference proteome</keyword>
<evidence type="ECO:0000313" key="2">
    <source>
        <dbReference type="Proteomes" id="UP000029228"/>
    </source>
</evidence>
<dbReference type="AlphaFoldDB" id="A0A090RVF3"/>
<name>A0A090RVF3_9VIBR</name>
<dbReference type="GO" id="GO:0003677">
    <property type="term" value="F:DNA binding"/>
    <property type="evidence" value="ECO:0007669"/>
    <property type="project" value="InterPro"/>
</dbReference>
<reference evidence="1 2" key="1">
    <citation type="submission" date="2014-09" db="EMBL/GenBank/DDBJ databases">
        <title>Vibrio maritimus JCM 19235. (C45) whole genome shotgun sequence.</title>
        <authorList>
            <person name="Sawabe T."/>
            <person name="Meirelles P."/>
            <person name="Nakanishi M."/>
            <person name="Sayaka M."/>
            <person name="Hattori M."/>
            <person name="Ohkuma M."/>
        </authorList>
    </citation>
    <scope>NUCLEOTIDE SEQUENCE [LARGE SCALE GENOMIC DNA]</scope>
    <source>
        <strain evidence="2">JCM19235</strain>
    </source>
</reference>
<reference evidence="1 2" key="2">
    <citation type="submission" date="2014-09" db="EMBL/GenBank/DDBJ databases">
        <authorList>
            <consortium name="NBRP consortium"/>
            <person name="Sawabe T."/>
            <person name="Meirelles P."/>
            <person name="Nakanishi M."/>
            <person name="Sayaka M."/>
            <person name="Hattori M."/>
            <person name="Ohkuma M."/>
        </authorList>
    </citation>
    <scope>NUCLEOTIDE SEQUENCE [LARGE SCALE GENOMIC DNA]</scope>
    <source>
        <strain evidence="2">JCM19235</strain>
    </source>
</reference>
<dbReference type="GO" id="GO:0009307">
    <property type="term" value="P:DNA restriction-modification system"/>
    <property type="evidence" value="ECO:0007669"/>
    <property type="project" value="InterPro"/>
</dbReference>
<dbReference type="InterPro" id="IPR008593">
    <property type="entry name" value="Dam_MeTrfase"/>
</dbReference>
<protein>
    <submittedName>
        <fullName evidence="1">Uncharacterized protein</fullName>
    </submittedName>
</protein>
<evidence type="ECO:0000313" key="1">
    <source>
        <dbReference type="EMBL" id="GAL18508.1"/>
    </source>
</evidence>
<sequence>MDKAISEMEKGRLTVMLIPGDTAAHWYHKALAHCTEFHIIRGRISFVNALTQKAVHGNNKGSTVFVFNPKSFTKRLPVLVDKTEMQKLGAA</sequence>
<gene>
    <name evidence="1" type="ORF">JCM19235_1931</name>
</gene>
<accession>A0A090RVF3</accession>
<proteinExistence type="predicted"/>
<dbReference type="EMBL" id="BBMR01000003">
    <property type="protein sequence ID" value="GAL18508.1"/>
    <property type="molecule type" value="Genomic_DNA"/>
</dbReference>
<dbReference type="Proteomes" id="UP000029228">
    <property type="component" value="Unassembled WGS sequence"/>
</dbReference>
<organism evidence="1 2">
    <name type="scientific">Vibrio maritimus</name>
    <dbReference type="NCBI Taxonomy" id="990268"/>
    <lineage>
        <taxon>Bacteria</taxon>
        <taxon>Pseudomonadati</taxon>
        <taxon>Pseudomonadota</taxon>
        <taxon>Gammaproteobacteria</taxon>
        <taxon>Vibrionales</taxon>
        <taxon>Vibrionaceae</taxon>
        <taxon>Vibrio</taxon>
    </lineage>
</organism>
<dbReference type="STRING" id="990268.JCM19235_1931"/>
<dbReference type="Pfam" id="PF05869">
    <property type="entry name" value="Dam"/>
    <property type="match status" value="1"/>
</dbReference>